<dbReference type="AlphaFoldDB" id="A0A0M3IPR1"/>
<protein>
    <submittedName>
        <fullName evidence="2">Uncharacterized protein</fullName>
    </submittedName>
</protein>
<evidence type="ECO:0000313" key="1">
    <source>
        <dbReference type="Proteomes" id="UP000036681"/>
    </source>
</evidence>
<accession>A0A0M3IPR1</accession>
<sequence>MDGVGVGARMTRLRELKAATNPIQWQNASTGCNNSPLDNGMRRAVGAAAVADCKSDFVCWLALGGRAVVEVAPVLWRRLLFTRCRAYDGRPMPAAPRDPIDKLNDVPFPALPTAPGRHLLCCVL</sequence>
<evidence type="ECO:0000313" key="2">
    <source>
        <dbReference type="WBParaSite" id="ALUE_0002073901-mRNA-1"/>
    </source>
</evidence>
<dbReference type="WBParaSite" id="ALUE_0002073901-mRNA-1">
    <property type="protein sequence ID" value="ALUE_0002073901-mRNA-1"/>
    <property type="gene ID" value="ALUE_0002073901"/>
</dbReference>
<organism evidence="1 2">
    <name type="scientific">Ascaris lumbricoides</name>
    <name type="common">Giant roundworm</name>
    <dbReference type="NCBI Taxonomy" id="6252"/>
    <lineage>
        <taxon>Eukaryota</taxon>
        <taxon>Metazoa</taxon>
        <taxon>Ecdysozoa</taxon>
        <taxon>Nematoda</taxon>
        <taxon>Chromadorea</taxon>
        <taxon>Rhabditida</taxon>
        <taxon>Spirurina</taxon>
        <taxon>Ascaridomorpha</taxon>
        <taxon>Ascaridoidea</taxon>
        <taxon>Ascarididae</taxon>
        <taxon>Ascaris</taxon>
    </lineage>
</organism>
<keyword evidence="1" id="KW-1185">Reference proteome</keyword>
<dbReference type="Proteomes" id="UP000036681">
    <property type="component" value="Unplaced"/>
</dbReference>
<reference evidence="2" key="1">
    <citation type="submission" date="2017-02" db="UniProtKB">
        <authorList>
            <consortium name="WormBaseParasite"/>
        </authorList>
    </citation>
    <scope>IDENTIFICATION</scope>
</reference>
<proteinExistence type="predicted"/>
<name>A0A0M3IPR1_ASCLU</name>